<evidence type="ECO:0000313" key="1">
    <source>
        <dbReference type="EMBL" id="AJW69994.1"/>
    </source>
</evidence>
<dbReference type="Proteomes" id="UP000032408">
    <property type="component" value="Chromosome"/>
</dbReference>
<dbReference type="KEGG" id="nin:NADRNF5_0296"/>
<accession>A0A0D5BZL8</accession>
<gene>
    <name evidence="1" type="ORF">NADRNF5_0296</name>
</gene>
<keyword evidence="2" id="KW-1185">Reference proteome</keyword>
<name>A0A0D5BZL8_9ARCH</name>
<dbReference type="AlphaFoldDB" id="A0A0D5BZL8"/>
<dbReference type="EMBL" id="CP011070">
    <property type="protein sequence ID" value="AJW69994.1"/>
    <property type="molecule type" value="Genomic_DNA"/>
</dbReference>
<reference evidence="2" key="1">
    <citation type="submission" date="2015-03" db="EMBL/GenBank/DDBJ databases">
        <title>Characterization of two novel Thaumarchaeota isolated from the Northern Adriatic Sea.</title>
        <authorList>
            <person name="Bayer B."/>
            <person name="Vojvoda J."/>
            <person name="Offre P."/>
            <person name="Srivastava A."/>
            <person name="Elisabeth N."/>
            <person name="Garcia J.A.L."/>
            <person name="Schleper C."/>
            <person name="Herndl G.J."/>
        </authorList>
    </citation>
    <scope>NUCLEOTIDE SEQUENCE [LARGE SCALE GENOMIC DNA]</scope>
    <source>
        <strain evidence="2">NF5</strain>
    </source>
</reference>
<sequence length="135" mass="15404">MEDSRHNQMEISIEPWKKLIIHEVIEYQFDDWVKQIAFSTRSSGGGIPTMQWTNGIVFSPANFPTTNVTAEEQLKGILHWSSVSFAIKEKFEKQIVKENATINLVDVSVNEIFKELATSLKAQSKYLNLESGKDQ</sequence>
<evidence type="ECO:0000313" key="2">
    <source>
        <dbReference type="Proteomes" id="UP000032408"/>
    </source>
</evidence>
<organism evidence="1 2">
    <name type="scientific">Nitrosopumilus adriaticus</name>
    <dbReference type="NCBI Taxonomy" id="1580092"/>
    <lineage>
        <taxon>Archaea</taxon>
        <taxon>Nitrososphaerota</taxon>
        <taxon>Nitrososphaeria</taxon>
        <taxon>Nitrosopumilales</taxon>
        <taxon>Nitrosopumilaceae</taxon>
        <taxon>Nitrosopumilus</taxon>
    </lineage>
</organism>
<reference evidence="1 2" key="2">
    <citation type="journal article" date="2016" name="ISME J.">
        <title>Physiological and genomic characterization of two novel marine thaumarchaeal strains indicates niche differentiation.</title>
        <authorList>
            <person name="Bayer B."/>
            <person name="Vojvoda J."/>
            <person name="Offre P."/>
            <person name="Alves R.J."/>
            <person name="Elisabeth N.H."/>
            <person name="Garcia J.A."/>
            <person name="Volland J.M."/>
            <person name="Srivastava A."/>
            <person name="Schleper C."/>
            <person name="Herndl G.J."/>
        </authorList>
    </citation>
    <scope>NUCLEOTIDE SEQUENCE [LARGE SCALE GENOMIC DNA]</scope>
    <source>
        <strain evidence="1 2">NF5</strain>
    </source>
</reference>
<dbReference type="HOGENOM" id="CLU_1880968_0_0_2"/>
<protein>
    <submittedName>
        <fullName evidence="1">Uncharacterized protein</fullName>
    </submittedName>
</protein>
<proteinExistence type="predicted"/>
<dbReference type="STRING" id="1580092.NADRNF5_0296"/>